<dbReference type="AlphaFoldDB" id="A0A7H1N2M1"/>
<proteinExistence type="predicted"/>
<dbReference type="KEGG" id="dvn:HQ394_12240"/>
<name>A0A7H1N2M1_9PROT</name>
<dbReference type="PANTHER" id="PTHR36505">
    <property type="entry name" value="BLR1072 PROTEIN"/>
    <property type="match status" value="1"/>
</dbReference>
<dbReference type="Gene3D" id="2.30.30.240">
    <property type="entry name" value="PRC-barrel domain"/>
    <property type="match status" value="1"/>
</dbReference>
<protein>
    <submittedName>
        <fullName evidence="3">PRC-barrel domain-containing protein</fullName>
    </submittedName>
</protein>
<dbReference type="RefSeq" id="WP_190260468.1">
    <property type="nucleotide sequence ID" value="NZ_CP053923.1"/>
</dbReference>
<feature type="domain" description="PRC-barrel" evidence="2">
    <location>
        <begin position="49"/>
        <end position="117"/>
    </location>
</feature>
<evidence type="ECO:0000256" key="1">
    <source>
        <dbReference type="SAM" id="SignalP"/>
    </source>
</evidence>
<evidence type="ECO:0000313" key="4">
    <source>
        <dbReference type="Proteomes" id="UP000516369"/>
    </source>
</evidence>
<keyword evidence="1" id="KW-0732">Signal</keyword>
<keyword evidence="4" id="KW-1185">Reference proteome</keyword>
<dbReference type="Proteomes" id="UP000516369">
    <property type="component" value="Chromosome"/>
</dbReference>
<dbReference type="InterPro" id="IPR027275">
    <property type="entry name" value="PRC-brl_dom"/>
</dbReference>
<dbReference type="Pfam" id="PF05239">
    <property type="entry name" value="PRC"/>
    <property type="match status" value="1"/>
</dbReference>
<evidence type="ECO:0000313" key="3">
    <source>
        <dbReference type="EMBL" id="QNT69957.1"/>
    </source>
</evidence>
<feature type="chain" id="PRO_5028968635" evidence="1">
    <location>
        <begin position="30"/>
        <end position="135"/>
    </location>
</feature>
<evidence type="ECO:0000259" key="2">
    <source>
        <dbReference type="Pfam" id="PF05239"/>
    </source>
</evidence>
<dbReference type="InterPro" id="IPR011033">
    <property type="entry name" value="PRC_barrel-like_sf"/>
</dbReference>
<accession>A0A7H1N2M1</accession>
<dbReference type="EMBL" id="CP053923">
    <property type="protein sequence ID" value="QNT69957.1"/>
    <property type="molecule type" value="Genomic_DNA"/>
</dbReference>
<dbReference type="SUPFAM" id="SSF50346">
    <property type="entry name" value="PRC-barrel domain"/>
    <property type="match status" value="1"/>
</dbReference>
<sequence length="135" mass="13949">MHSKLTRPLIVAAAALAVGGLVSTGPLLAQGTSQTVAIARIDIQKLATGFRASKLIGGTVVNHAGDKIGTLDDLILEPNANTPVAILSIGGFLGVGDHLVAVPFSSLTINKEKIVLPRATKEELKALPEFKYASS</sequence>
<dbReference type="PANTHER" id="PTHR36505:SF1">
    <property type="entry name" value="BLR1072 PROTEIN"/>
    <property type="match status" value="1"/>
</dbReference>
<reference evidence="3 4" key="1">
    <citation type="submission" date="2020-05" db="EMBL/GenBank/DDBJ databases">
        <title>Complete closed genome sequence of Defluviicoccus vanus.</title>
        <authorList>
            <person name="Bessarab I."/>
            <person name="Arumugam K."/>
            <person name="Maszenan A.M."/>
            <person name="Seviour R.J."/>
            <person name="Williams R.B."/>
        </authorList>
    </citation>
    <scope>NUCLEOTIDE SEQUENCE [LARGE SCALE GENOMIC DNA]</scope>
    <source>
        <strain evidence="3 4">Ben 114</strain>
    </source>
</reference>
<organism evidence="3 4">
    <name type="scientific">Defluviicoccus vanus</name>
    <dbReference type="NCBI Taxonomy" id="111831"/>
    <lineage>
        <taxon>Bacteria</taxon>
        <taxon>Pseudomonadati</taxon>
        <taxon>Pseudomonadota</taxon>
        <taxon>Alphaproteobacteria</taxon>
        <taxon>Rhodospirillales</taxon>
        <taxon>Rhodospirillaceae</taxon>
        <taxon>Defluviicoccus</taxon>
    </lineage>
</organism>
<gene>
    <name evidence="3" type="ORF">HQ394_12240</name>
</gene>
<feature type="signal peptide" evidence="1">
    <location>
        <begin position="1"/>
        <end position="29"/>
    </location>
</feature>